<dbReference type="AlphaFoldDB" id="A0A0F9QL27"/>
<reference evidence="1" key="1">
    <citation type="journal article" date="2015" name="Nature">
        <title>Complex archaea that bridge the gap between prokaryotes and eukaryotes.</title>
        <authorList>
            <person name="Spang A."/>
            <person name="Saw J.H."/>
            <person name="Jorgensen S.L."/>
            <person name="Zaremba-Niedzwiedzka K."/>
            <person name="Martijn J."/>
            <person name="Lind A.E."/>
            <person name="van Eijk R."/>
            <person name="Schleper C."/>
            <person name="Guy L."/>
            <person name="Ettema T.J."/>
        </authorList>
    </citation>
    <scope>NUCLEOTIDE SEQUENCE</scope>
</reference>
<name>A0A0F9QL27_9ZZZZ</name>
<sequence length="416" mass="48389">MGGLPLGSKNPEAILSTEDFIDSLLEEIKELQPEFRDLSLTQLRIEVSKIIKGSSYFLKHIIARIKSSNNPKIYNPKYSFSEELLDLFEQRLEEKYGARVKNCFDLIDRYKEANDLKTYSRQQYHIHNPNLNPHFFGNLDTEERGYWFGFMLADGSITLGGDDRVRYQISIELSIKDKEQLVKFTNSIGLKTAKIGERTRTIEGVEYDMAYVTFTCKPMVDDLRNLGYFEFKDGGRLSSLESMPYNIQKSIILGFFDGDGLQGRSEIASSNVQFLYQLKEYYNIKYPVTLKVGLDADYISNNPIKPTKNVYRLSLGATFFNDLLNNYGNSMERKRIFLDEYRDKYDLLNELVGNAELLQNMVNNFPQSWLAQHFDVNVKTFHKLCLEWGINLQDNGYWTLSRLEEAREKFNKLNKD</sequence>
<protein>
    <recommendedName>
        <fullName evidence="2">Homing endonuclease LAGLIDADG domain-containing protein</fullName>
    </recommendedName>
</protein>
<proteinExistence type="predicted"/>
<dbReference type="InterPro" id="IPR027434">
    <property type="entry name" value="Homing_endonucl"/>
</dbReference>
<accession>A0A0F9QL27</accession>
<gene>
    <name evidence="1" type="ORF">LCGC14_0760720</name>
</gene>
<comment type="caution">
    <text evidence="1">The sequence shown here is derived from an EMBL/GenBank/DDBJ whole genome shotgun (WGS) entry which is preliminary data.</text>
</comment>
<organism evidence="1">
    <name type="scientific">marine sediment metagenome</name>
    <dbReference type="NCBI Taxonomy" id="412755"/>
    <lineage>
        <taxon>unclassified sequences</taxon>
        <taxon>metagenomes</taxon>
        <taxon>ecological metagenomes</taxon>
    </lineage>
</organism>
<dbReference type="Gene3D" id="3.10.28.10">
    <property type="entry name" value="Homing endonucleases"/>
    <property type="match status" value="1"/>
</dbReference>
<dbReference type="EMBL" id="LAZR01001876">
    <property type="protein sequence ID" value="KKN37707.1"/>
    <property type="molecule type" value="Genomic_DNA"/>
</dbReference>
<evidence type="ECO:0000313" key="1">
    <source>
        <dbReference type="EMBL" id="KKN37707.1"/>
    </source>
</evidence>
<evidence type="ECO:0008006" key="2">
    <source>
        <dbReference type="Google" id="ProtNLM"/>
    </source>
</evidence>